<protein>
    <recommendedName>
        <fullName evidence="3">DUF1488 domain-containing protein</fullName>
    </recommendedName>
</protein>
<dbReference type="RefSeq" id="WP_040038704.1">
    <property type="nucleotide sequence ID" value="NZ_JWJG01000028.1"/>
</dbReference>
<dbReference type="InterPro" id="IPR036692">
    <property type="entry name" value="Shew3726-like_sf"/>
</dbReference>
<organism evidence="1 2">
    <name type="scientific">Noviherbaspirillum autotrophicum</name>
    <dbReference type="NCBI Taxonomy" id="709839"/>
    <lineage>
        <taxon>Bacteria</taxon>
        <taxon>Pseudomonadati</taxon>
        <taxon>Pseudomonadota</taxon>
        <taxon>Betaproteobacteria</taxon>
        <taxon>Burkholderiales</taxon>
        <taxon>Oxalobacteraceae</taxon>
        <taxon>Noviherbaspirillum</taxon>
    </lineage>
</organism>
<dbReference type="EMBL" id="JWJG01000028">
    <property type="protein sequence ID" value="KIF79790.1"/>
    <property type="molecule type" value="Genomic_DNA"/>
</dbReference>
<evidence type="ECO:0000313" key="1">
    <source>
        <dbReference type="EMBL" id="KIF79790.1"/>
    </source>
</evidence>
<accession>A0A0C2BEX8</accession>
<gene>
    <name evidence="1" type="ORF">TSA66_01375</name>
</gene>
<comment type="caution">
    <text evidence="1">The sequence shown here is derived from an EMBL/GenBank/DDBJ whole genome shotgun (WGS) entry which is preliminary data.</text>
</comment>
<evidence type="ECO:0008006" key="3">
    <source>
        <dbReference type="Google" id="ProtNLM"/>
    </source>
</evidence>
<proteinExistence type="predicted"/>
<evidence type="ECO:0000313" key="2">
    <source>
        <dbReference type="Proteomes" id="UP000031572"/>
    </source>
</evidence>
<sequence>MNQPVSTPRLSPEGVAFTVVVDYARHDCLITTQALCKLRAFDSNDPDADIMGIFKAFEANIHGIARRLAAAGVAGSPLVLRPETFTSPRTQ</sequence>
<dbReference type="AlphaFoldDB" id="A0A0C2BEX8"/>
<dbReference type="OrthoDB" id="8775770at2"/>
<dbReference type="Proteomes" id="UP000031572">
    <property type="component" value="Unassembled WGS sequence"/>
</dbReference>
<keyword evidence="2" id="KW-1185">Reference proteome</keyword>
<reference evidence="1 2" key="1">
    <citation type="submission" date="2014-12" db="EMBL/GenBank/DDBJ databases">
        <title>Denitrispirillum autotrophicum gen. nov., sp. nov., Denitrifying, Facultatively Autotrophic Bacteria Isolated from Rice Paddy Soil.</title>
        <authorList>
            <person name="Ishii S."/>
            <person name="Ashida N."/>
            <person name="Ohno H."/>
            <person name="Otsuka S."/>
            <person name="Yokota A."/>
            <person name="Senoo K."/>
        </authorList>
    </citation>
    <scope>NUCLEOTIDE SEQUENCE [LARGE SCALE GENOMIC DNA]</scope>
    <source>
        <strain evidence="1 2">TSA66</strain>
    </source>
</reference>
<name>A0A0C2BEX8_9BURK</name>
<dbReference type="SUPFAM" id="SSF160272">
    <property type="entry name" value="Shew3726-like"/>
    <property type="match status" value="1"/>
</dbReference>